<evidence type="ECO:0000313" key="1">
    <source>
        <dbReference type="EMBL" id="GAG64712.1"/>
    </source>
</evidence>
<dbReference type="InterPro" id="IPR036412">
    <property type="entry name" value="HAD-like_sf"/>
</dbReference>
<dbReference type="PANTHER" id="PTHR19288:SF46">
    <property type="entry name" value="HALOACID DEHALOGENASE-LIKE HYDROLASE DOMAIN-CONTAINING PROTEIN 2"/>
    <property type="match status" value="1"/>
</dbReference>
<organism evidence="1">
    <name type="scientific">marine sediment metagenome</name>
    <dbReference type="NCBI Taxonomy" id="412755"/>
    <lineage>
        <taxon>unclassified sequences</taxon>
        <taxon>metagenomes</taxon>
        <taxon>ecological metagenomes</taxon>
    </lineage>
</organism>
<reference evidence="1" key="1">
    <citation type="journal article" date="2014" name="Front. Microbiol.">
        <title>High frequency of phylogenetically diverse reductive dehalogenase-homologous genes in deep subseafloor sedimentary metagenomes.</title>
        <authorList>
            <person name="Kawai M."/>
            <person name="Futagami T."/>
            <person name="Toyoda A."/>
            <person name="Takaki Y."/>
            <person name="Nishi S."/>
            <person name="Hori S."/>
            <person name="Arai W."/>
            <person name="Tsubouchi T."/>
            <person name="Morono Y."/>
            <person name="Uchiyama I."/>
            <person name="Ito T."/>
            <person name="Fujiyama A."/>
            <person name="Inagaki F."/>
            <person name="Takami H."/>
        </authorList>
    </citation>
    <scope>NUCLEOTIDE SEQUENCE</scope>
    <source>
        <strain evidence="1">Expedition CK06-06</strain>
    </source>
</reference>
<dbReference type="Gene3D" id="3.40.50.1000">
    <property type="entry name" value="HAD superfamily/HAD-like"/>
    <property type="match status" value="1"/>
</dbReference>
<proteinExistence type="predicted"/>
<dbReference type="Pfam" id="PF13344">
    <property type="entry name" value="Hydrolase_6"/>
    <property type="match status" value="1"/>
</dbReference>
<dbReference type="InterPro" id="IPR006357">
    <property type="entry name" value="HAD-SF_hydro_IIA"/>
</dbReference>
<feature type="non-terminal residue" evidence="1">
    <location>
        <position position="103"/>
    </location>
</feature>
<sequence length="103" mass="11553">MRDLTNELKDIKLAIFDLDGVIYRGNTLIPGADTIIQELKDHSIKVVYNSNNSTITRQTYVKRLKNFKIPSEITDFYTSASIASAEITKLKEDASIFVIGEIG</sequence>
<dbReference type="GO" id="GO:0005737">
    <property type="term" value="C:cytoplasm"/>
    <property type="evidence" value="ECO:0007669"/>
    <property type="project" value="TreeGrafter"/>
</dbReference>
<dbReference type="SUPFAM" id="SSF56784">
    <property type="entry name" value="HAD-like"/>
    <property type="match status" value="1"/>
</dbReference>
<dbReference type="InterPro" id="IPR023214">
    <property type="entry name" value="HAD_sf"/>
</dbReference>
<dbReference type="AlphaFoldDB" id="X1A3F9"/>
<dbReference type="GO" id="GO:0016791">
    <property type="term" value="F:phosphatase activity"/>
    <property type="evidence" value="ECO:0007669"/>
    <property type="project" value="TreeGrafter"/>
</dbReference>
<comment type="caution">
    <text evidence="1">The sequence shown here is derived from an EMBL/GenBank/DDBJ whole genome shotgun (WGS) entry which is preliminary data.</text>
</comment>
<name>X1A3F9_9ZZZZ</name>
<accession>X1A3F9</accession>
<protein>
    <submittedName>
        <fullName evidence="1">Uncharacterized protein</fullName>
    </submittedName>
</protein>
<dbReference type="PANTHER" id="PTHR19288">
    <property type="entry name" value="4-NITROPHENYLPHOSPHATASE-RELATED"/>
    <property type="match status" value="1"/>
</dbReference>
<gene>
    <name evidence="1" type="ORF">S01H4_12537</name>
</gene>
<dbReference type="EMBL" id="BART01005351">
    <property type="protein sequence ID" value="GAG64712.1"/>
    <property type="molecule type" value="Genomic_DNA"/>
</dbReference>